<dbReference type="AlphaFoldDB" id="M6F059"/>
<name>M6F059_9LEPT</name>
<evidence type="ECO:0000313" key="1">
    <source>
        <dbReference type="EMBL" id="EMK21740.1"/>
    </source>
</evidence>
<accession>M6F059</accession>
<reference evidence="1 2" key="1">
    <citation type="submission" date="2013-01" db="EMBL/GenBank/DDBJ databases">
        <authorList>
            <person name="Harkins D.M."/>
            <person name="Durkin A.S."/>
            <person name="Brinkac L.M."/>
            <person name="Haft D.H."/>
            <person name="Selengut J.D."/>
            <person name="Sanka R."/>
            <person name="DePew J."/>
            <person name="Purushe J."/>
            <person name="Galloway R.L."/>
            <person name="Vinetz J.M."/>
            <person name="Sutton G.G."/>
            <person name="Nierman W.C."/>
            <person name="Fouts D.E."/>
        </authorList>
    </citation>
    <scope>NUCLEOTIDE SEQUENCE [LARGE SCALE GENOMIC DNA]</scope>
    <source>
        <strain evidence="1 2">Nikolaevo</strain>
    </source>
</reference>
<dbReference type="Proteomes" id="UP000011980">
    <property type="component" value="Unassembled WGS sequence"/>
</dbReference>
<comment type="caution">
    <text evidence="1">The sequence shown here is derived from an EMBL/GenBank/DDBJ whole genome shotgun (WGS) entry which is preliminary data.</text>
</comment>
<proteinExistence type="predicted"/>
<sequence length="38" mass="4384">MCLRISVFFPFSLKRIVVTPPGKVSVTESLDFYKQPRP</sequence>
<protein>
    <submittedName>
        <fullName evidence="1">Uncharacterized protein</fullName>
    </submittedName>
</protein>
<gene>
    <name evidence="1" type="ORF">LEP1GSC008_3289</name>
</gene>
<organism evidence="1 2">
    <name type="scientific">Leptospira kirschneri serovar Bulgarica str. Nikolaevo</name>
    <dbReference type="NCBI Taxonomy" id="1240687"/>
    <lineage>
        <taxon>Bacteria</taxon>
        <taxon>Pseudomonadati</taxon>
        <taxon>Spirochaetota</taxon>
        <taxon>Spirochaetia</taxon>
        <taxon>Leptospirales</taxon>
        <taxon>Leptospiraceae</taxon>
        <taxon>Leptospira</taxon>
    </lineage>
</organism>
<evidence type="ECO:0000313" key="2">
    <source>
        <dbReference type="Proteomes" id="UP000011980"/>
    </source>
</evidence>
<dbReference type="EMBL" id="ANCE01000186">
    <property type="protein sequence ID" value="EMK21740.1"/>
    <property type="molecule type" value="Genomic_DNA"/>
</dbReference>
<dbReference type="PATRIC" id="fig|1240687.3.peg.3722"/>